<keyword evidence="1" id="KW-0732">Signal</keyword>
<dbReference type="EMBL" id="JBHULZ010000008">
    <property type="protein sequence ID" value="MFD2696691.1"/>
    <property type="molecule type" value="Genomic_DNA"/>
</dbReference>
<organism evidence="2 3">
    <name type="scientific">Mesonia sediminis</name>
    <dbReference type="NCBI Taxonomy" id="1703946"/>
    <lineage>
        <taxon>Bacteria</taxon>
        <taxon>Pseudomonadati</taxon>
        <taxon>Bacteroidota</taxon>
        <taxon>Flavobacteriia</taxon>
        <taxon>Flavobacteriales</taxon>
        <taxon>Flavobacteriaceae</taxon>
        <taxon>Mesonia</taxon>
    </lineage>
</organism>
<dbReference type="RefSeq" id="WP_379043239.1">
    <property type="nucleotide sequence ID" value="NZ_JBHULZ010000008.1"/>
</dbReference>
<feature type="signal peptide" evidence="1">
    <location>
        <begin position="1"/>
        <end position="22"/>
    </location>
</feature>
<dbReference type="Proteomes" id="UP001597357">
    <property type="component" value="Unassembled WGS sequence"/>
</dbReference>
<dbReference type="PROSITE" id="PS51257">
    <property type="entry name" value="PROKAR_LIPOPROTEIN"/>
    <property type="match status" value="1"/>
</dbReference>
<protein>
    <submittedName>
        <fullName evidence="2">Uncharacterized protein</fullName>
    </submittedName>
</protein>
<gene>
    <name evidence="2" type="ORF">ACFSQ0_01690</name>
</gene>
<name>A0ABW5SAG7_9FLAO</name>
<keyword evidence="3" id="KW-1185">Reference proteome</keyword>
<comment type="caution">
    <text evidence="2">The sequence shown here is derived from an EMBL/GenBank/DDBJ whole genome shotgun (WGS) entry which is preliminary data.</text>
</comment>
<sequence>MKRFNFLAIIFLAIMIAFTSCSRDDDANISGDYFSITRNGEEYFKEEINYAYLGIDFSQLCSGRPDLTINRTEEYIETNEFSFSIQLLAPAWDEDMEHVSYLDAQIFIAHDGNNQENDCNYAYHLDLLYSENDRIFYPDKGANNVHYIQSVSKISEYDNEVVYAVKGSYQATMINSSCDTIDIKGDYNFYIRTFKLT</sequence>
<evidence type="ECO:0000256" key="1">
    <source>
        <dbReference type="SAM" id="SignalP"/>
    </source>
</evidence>
<evidence type="ECO:0000313" key="3">
    <source>
        <dbReference type="Proteomes" id="UP001597357"/>
    </source>
</evidence>
<proteinExistence type="predicted"/>
<reference evidence="3" key="1">
    <citation type="journal article" date="2019" name="Int. J. Syst. Evol. Microbiol.">
        <title>The Global Catalogue of Microorganisms (GCM) 10K type strain sequencing project: providing services to taxonomists for standard genome sequencing and annotation.</title>
        <authorList>
            <consortium name="The Broad Institute Genomics Platform"/>
            <consortium name="The Broad Institute Genome Sequencing Center for Infectious Disease"/>
            <person name="Wu L."/>
            <person name="Ma J."/>
        </authorList>
    </citation>
    <scope>NUCLEOTIDE SEQUENCE [LARGE SCALE GENOMIC DNA]</scope>
    <source>
        <strain evidence="3">KCTC 42255</strain>
    </source>
</reference>
<evidence type="ECO:0000313" key="2">
    <source>
        <dbReference type="EMBL" id="MFD2696691.1"/>
    </source>
</evidence>
<feature type="chain" id="PRO_5045261992" evidence="1">
    <location>
        <begin position="23"/>
        <end position="197"/>
    </location>
</feature>
<accession>A0ABW5SAG7</accession>